<gene>
    <name evidence="7" type="ORF">Ahy_A07g032885</name>
</gene>
<dbReference type="AlphaFoldDB" id="A0A445C814"/>
<dbReference type="SMART" id="SM00575">
    <property type="entry name" value="ZnF_PMZ"/>
    <property type="match status" value="1"/>
</dbReference>
<dbReference type="Proteomes" id="UP000289738">
    <property type="component" value="Chromosome A07"/>
</dbReference>
<accession>A0A445C814</accession>
<feature type="region of interest" description="Disordered" evidence="5">
    <location>
        <begin position="1"/>
        <end position="53"/>
    </location>
</feature>
<evidence type="ECO:0000256" key="2">
    <source>
        <dbReference type="ARBA" id="ARBA00022771"/>
    </source>
</evidence>
<comment type="caution">
    <text evidence="7">The sequence shown here is derived from an EMBL/GenBank/DDBJ whole genome shotgun (WGS) entry which is preliminary data.</text>
</comment>
<evidence type="ECO:0000313" key="7">
    <source>
        <dbReference type="EMBL" id="RYR46991.1"/>
    </source>
</evidence>
<dbReference type="GO" id="GO:0008270">
    <property type="term" value="F:zinc ion binding"/>
    <property type="evidence" value="ECO:0007669"/>
    <property type="project" value="UniProtKB-KW"/>
</dbReference>
<keyword evidence="1" id="KW-0479">Metal-binding</keyword>
<evidence type="ECO:0000256" key="4">
    <source>
        <dbReference type="PROSITE-ProRule" id="PRU00325"/>
    </source>
</evidence>
<keyword evidence="3" id="KW-0862">Zinc</keyword>
<dbReference type="InterPro" id="IPR006564">
    <property type="entry name" value="Znf_PMZ"/>
</dbReference>
<sequence>MSSSSGYMIDDPPLAPPPQQVASPMEDMDVDGDDSDEEYVVDSNDCGSSKDDEKEEFVLETSVEASIQYLLLAPHPILALSVVSSHYHTLDLDAIRDSVFVVDELKPFQGWSQSSFRARLMTGTCDCGLFPSLHFPCRHELAACATASVEWGLYVHPVYR</sequence>
<keyword evidence="8" id="KW-1185">Reference proteome</keyword>
<dbReference type="Pfam" id="PF04434">
    <property type="entry name" value="SWIM"/>
    <property type="match status" value="1"/>
</dbReference>
<dbReference type="PROSITE" id="PS50966">
    <property type="entry name" value="ZF_SWIM"/>
    <property type="match status" value="1"/>
</dbReference>
<dbReference type="EMBL" id="SDMP01000007">
    <property type="protein sequence ID" value="RYR46991.1"/>
    <property type="molecule type" value="Genomic_DNA"/>
</dbReference>
<protein>
    <recommendedName>
        <fullName evidence="6">SWIM-type domain-containing protein</fullName>
    </recommendedName>
</protein>
<organism evidence="7 8">
    <name type="scientific">Arachis hypogaea</name>
    <name type="common">Peanut</name>
    <dbReference type="NCBI Taxonomy" id="3818"/>
    <lineage>
        <taxon>Eukaryota</taxon>
        <taxon>Viridiplantae</taxon>
        <taxon>Streptophyta</taxon>
        <taxon>Embryophyta</taxon>
        <taxon>Tracheophyta</taxon>
        <taxon>Spermatophyta</taxon>
        <taxon>Magnoliopsida</taxon>
        <taxon>eudicotyledons</taxon>
        <taxon>Gunneridae</taxon>
        <taxon>Pentapetalae</taxon>
        <taxon>rosids</taxon>
        <taxon>fabids</taxon>
        <taxon>Fabales</taxon>
        <taxon>Fabaceae</taxon>
        <taxon>Papilionoideae</taxon>
        <taxon>50 kb inversion clade</taxon>
        <taxon>dalbergioids sensu lato</taxon>
        <taxon>Dalbergieae</taxon>
        <taxon>Pterocarpus clade</taxon>
        <taxon>Arachis</taxon>
    </lineage>
</organism>
<evidence type="ECO:0000256" key="3">
    <source>
        <dbReference type="ARBA" id="ARBA00022833"/>
    </source>
</evidence>
<dbReference type="InterPro" id="IPR007527">
    <property type="entry name" value="Znf_SWIM"/>
</dbReference>
<name>A0A445C814_ARAHY</name>
<reference evidence="7 8" key="1">
    <citation type="submission" date="2019-01" db="EMBL/GenBank/DDBJ databases">
        <title>Sequencing of cultivated peanut Arachis hypogaea provides insights into genome evolution and oil improvement.</title>
        <authorList>
            <person name="Chen X."/>
        </authorList>
    </citation>
    <scope>NUCLEOTIDE SEQUENCE [LARGE SCALE GENOMIC DNA]</scope>
    <source>
        <strain evidence="8">cv. Fuhuasheng</strain>
        <tissue evidence="7">Leaves</tissue>
    </source>
</reference>
<keyword evidence="2 4" id="KW-0863">Zinc-finger</keyword>
<evidence type="ECO:0000313" key="8">
    <source>
        <dbReference type="Proteomes" id="UP000289738"/>
    </source>
</evidence>
<proteinExistence type="predicted"/>
<evidence type="ECO:0000256" key="5">
    <source>
        <dbReference type="SAM" id="MobiDB-lite"/>
    </source>
</evidence>
<evidence type="ECO:0000259" key="6">
    <source>
        <dbReference type="PROSITE" id="PS50966"/>
    </source>
</evidence>
<evidence type="ECO:0000256" key="1">
    <source>
        <dbReference type="ARBA" id="ARBA00022723"/>
    </source>
</evidence>
<feature type="domain" description="SWIM-type" evidence="6">
    <location>
        <begin position="116"/>
        <end position="148"/>
    </location>
</feature>
<feature type="compositionally biased region" description="Acidic residues" evidence="5">
    <location>
        <begin position="26"/>
        <end position="40"/>
    </location>
</feature>